<dbReference type="PANTHER" id="PTHR30288:SF0">
    <property type="entry name" value="FLAGELLAR HOOK-ASSOCIATED PROTEIN 2"/>
    <property type="match status" value="1"/>
</dbReference>
<evidence type="ECO:0000259" key="7">
    <source>
        <dbReference type="Pfam" id="PF07195"/>
    </source>
</evidence>
<keyword evidence="8" id="KW-0969">Cilium</keyword>
<evidence type="ECO:0000313" key="8">
    <source>
        <dbReference type="EMBL" id="MBL0421446.1"/>
    </source>
</evidence>
<dbReference type="Pfam" id="PF07195">
    <property type="entry name" value="FliD_C"/>
    <property type="match status" value="1"/>
</dbReference>
<comment type="function">
    <text evidence="5">Required for morphogenesis and for the elongation of the flagellar filament by facilitating polymerization of the flagellin monomers at the tip of growing filament. Forms a capping structure, which prevents flagellin subunits (transported through the central channel of the flagellum) from leaking out without polymerization at the distal end.</text>
</comment>
<dbReference type="GO" id="GO:0009421">
    <property type="term" value="C:bacterial-type flagellum filament cap"/>
    <property type="evidence" value="ECO:0007669"/>
    <property type="project" value="InterPro"/>
</dbReference>
<gene>
    <name evidence="8" type="primary">fliD</name>
    <name evidence="8" type="ORF">JI739_13900</name>
</gene>
<dbReference type="AlphaFoldDB" id="A0A937D7Y0"/>
<evidence type="ECO:0000256" key="3">
    <source>
        <dbReference type="ARBA" id="ARBA00023054"/>
    </source>
</evidence>
<dbReference type="GO" id="GO:0005576">
    <property type="term" value="C:extracellular region"/>
    <property type="evidence" value="ECO:0007669"/>
    <property type="project" value="UniProtKB-SubCell"/>
</dbReference>
<comment type="caution">
    <text evidence="8">The sequence shown here is derived from an EMBL/GenBank/DDBJ whole genome shotgun (WGS) entry which is preliminary data.</text>
</comment>
<comment type="subcellular location">
    <subcellularLocation>
        <location evidence="5">Secreted</location>
    </subcellularLocation>
    <subcellularLocation>
        <location evidence="5">Bacterial flagellum</location>
    </subcellularLocation>
</comment>
<protein>
    <recommendedName>
        <fullName evidence="5">Flagellar hook-associated protein 2</fullName>
        <shortName evidence="5">HAP2</shortName>
    </recommendedName>
    <alternativeName>
        <fullName evidence="5">Flagellar cap protein</fullName>
    </alternativeName>
</protein>
<keyword evidence="5" id="KW-0964">Secreted</keyword>
<comment type="subunit">
    <text evidence="2 5">Homopentamer.</text>
</comment>
<evidence type="ECO:0000259" key="6">
    <source>
        <dbReference type="Pfam" id="PF02465"/>
    </source>
</evidence>
<dbReference type="Pfam" id="PF02465">
    <property type="entry name" value="FliD_N"/>
    <property type="match status" value="1"/>
</dbReference>
<proteinExistence type="inferred from homology"/>
<feature type="domain" description="Flagellar hook-associated protein 2 N-terminal" evidence="6">
    <location>
        <begin position="11"/>
        <end position="107"/>
    </location>
</feature>
<dbReference type="Proteomes" id="UP000613011">
    <property type="component" value="Unassembled WGS sequence"/>
</dbReference>
<dbReference type="GO" id="GO:0009424">
    <property type="term" value="C:bacterial-type flagellum hook"/>
    <property type="evidence" value="ECO:0007669"/>
    <property type="project" value="UniProtKB-UniRule"/>
</dbReference>
<dbReference type="GO" id="GO:0071973">
    <property type="term" value="P:bacterial-type flagellum-dependent cell motility"/>
    <property type="evidence" value="ECO:0007669"/>
    <property type="project" value="TreeGrafter"/>
</dbReference>
<dbReference type="EMBL" id="JAEQNA010000005">
    <property type="protein sequence ID" value="MBL0421446.1"/>
    <property type="molecule type" value="Genomic_DNA"/>
</dbReference>
<evidence type="ECO:0000256" key="1">
    <source>
        <dbReference type="ARBA" id="ARBA00009764"/>
    </source>
</evidence>
<dbReference type="InterPro" id="IPR040026">
    <property type="entry name" value="FliD"/>
</dbReference>
<evidence type="ECO:0000313" key="9">
    <source>
        <dbReference type="Proteomes" id="UP000613011"/>
    </source>
</evidence>
<keyword evidence="8" id="KW-0282">Flagellum</keyword>
<dbReference type="InterPro" id="IPR010809">
    <property type="entry name" value="FliD_C"/>
</dbReference>
<comment type="similarity">
    <text evidence="1 5">Belongs to the FliD family.</text>
</comment>
<name>A0A937D7Y0_9BURK</name>
<organism evidence="8 9">
    <name type="scientific">Ramlibacter aurantiacus</name>
    <dbReference type="NCBI Taxonomy" id="2801330"/>
    <lineage>
        <taxon>Bacteria</taxon>
        <taxon>Pseudomonadati</taxon>
        <taxon>Pseudomonadota</taxon>
        <taxon>Betaproteobacteria</taxon>
        <taxon>Burkholderiales</taxon>
        <taxon>Comamonadaceae</taxon>
        <taxon>Ramlibacter</taxon>
    </lineage>
</organism>
<feature type="domain" description="Flagellar hook-associated protein 2 C-terminal" evidence="7">
    <location>
        <begin position="237"/>
        <end position="462"/>
    </location>
</feature>
<dbReference type="InterPro" id="IPR003481">
    <property type="entry name" value="FliD_N"/>
</dbReference>
<evidence type="ECO:0000256" key="5">
    <source>
        <dbReference type="RuleBase" id="RU362066"/>
    </source>
</evidence>
<dbReference type="GO" id="GO:0007155">
    <property type="term" value="P:cell adhesion"/>
    <property type="evidence" value="ECO:0007669"/>
    <property type="project" value="InterPro"/>
</dbReference>
<keyword evidence="8" id="KW-0966">Cell projection</keyword>
<dbReference type="PANTHER" id="PTHR30288">
    <property type="entry name" value="FLAGELLAR CAP/ASSEMBLY PROTEIN FLID"/>
    <property type="match status" value="1"/>
</dbReference>
<feature type="coiled-coil region" evidence="5">
    <location>
        <begin position="434"/>
        <end position="472"/>
    </location>
</feature>
<reference evidence="8" key="1">
    <citation type="submission" date="2021-01" db="EMBL/GenBank/DDBJ databases">
        <title>Ramlibacter sp. strain AW1 16S ribosomal RNA gene Genome sequencing and assembly.</title>
        <authorList>
            <person name="Kang M."/>
        </authorList>
    </citation>
    <scope>NUCLEOTIDE SEQUENCE</scope>
    <source>
        <strain evidence="8">AW1</strain>
    </source>
</reference>
<dbReference type="RefSeq" id="WP_201684530.1">
    <property type="nucleotide sequence ID" value="NZ_JAEQNA010000005.1"/>
</dbReference>
<keyword evidence="3 5" id="KW-0175">Coiled coil</keyword>
<keyword evidence="4 5" id="KW-0975">Bacterial flagellum</keyword>
<keyword evidence="9" id="KW-1185">Reference proteome</keyword>
<dbReference type="InterPro" id="IPR010810">
    <property type="entry name" value="Flagellin_hook_IN_motif"/>
</dbReference>
<accession>A0A937D7Y0</accession>
<sequence length="477" mass="48853">MPSITSTGVGSGLDVNSIVTSLMALEQRPLALLQQRASSLQTRLSAFGTLQGQAAALGDVAKRLATASNWNPMRLDSSRPEALTATASGAAAAGRYRIEVQQLAQAQSLASAAFAGSDTVVGTGTLTLELGSTVGGVFTPASGATAMRIAIGPGQQTLAGVRDAINAADAGVQASIVTSAGQARLVLRGPQGEQGSMRLTAADEDGGDTDTAGLSALAFDPAATAGAGRNLVQTQAAQDALFTVDGLDVRSASNEAANVIEGVTLTLRQVTTTPLELTASVDTGGVRKNLNDLVNAYNSLAKVLAQQTQADPSGRNRGALQADSTAVSMQNGLRELLRGVVQGLPEPASLSAVGLEMQRDGTLTIKEATLAPLLEQPGRLAALFTQAGSDEAPAARGLAVRLKAWAQAVTGDDGTLSSRLQGLRGSATANQKQQDALQDKLARTEARLRAQYQRLDSDMSRLSAQMAQLRSSLGLGS</sequence>
<evidence type="ECO:0000256" key="2">
    <source>
        <dbReference type="ARBA" id="ARBA00011255"/>
    </source>
</evidence>
<evidence type="ECO:0000256" key="4">
    <source>
        <dbReference type="ARBA" id="ARBA00023143"/>
    </source>
</evidence>
<dbReference type="Pfam" id="PF07196">
    <property type="entry name" value="Flagellin_IN"/>
    <property type="match status" value="1"/>
</dbReference>